<comment type="similarity">
    <text evidence="4">Belongs to the class-II pyridoxal-phosphate-dependent aminotransferase family.</text>
</comment>
<dbReference type="PANTHER" id="PTHR13693">
    <property type="entry name" value="CLASS II AMINOTRANSFERASE/8-AMINO-7-OXONONANOATE SYNTHASE"/>
    <property type="match status" value="1"/>
</dbReference>
<evidence type="ECO:0000256" key="7">
    <source>
        <dbReference type="ARBA" id="ARBA00022898"/>
    </source>
</evidence>
<feature type="domain" description="Aminotransferase class I/classII large" evidence="12">
    <location>
        <begin position="268"/>
        <end position="626"/>
    </location>
</feature>
<comment type="caution">
    <text evidence="13">The sequence shown here is derived from an EMBL/GenBank/DDBJ whole genome shotgun (WGS) entry which is preliminary data.</text>
</comment>
<feature type="region of interest" description="Disordered" evidence="11">
    <location>
        <begin position="197"/>
        <end position="269"/>
    </location>
</feature>
<dbReference type="GO" id="GO:0046513">
    <property type="term" value="P:ceramide biosynthetic process"/>
    <property type="evidence" value="ECO:0007669"/>
    <property type="project" value="TreeGrafter"/>
</dbReference>
<protein>
    <recommendedName>
        <fullName evidence="5">serine C-palmitoyltransferase</fullName>
        <ecNumber evidence="5">2.3.1.50</ecNumber>
    </recommendedName>
</protein>
<dbReference type="Gene3D" id="3.40.640.10">
    <property type="entry name" value="Type I PLP-dependent aspartate aminotransferase-like (Major domain)"/>
    <property type="match status" value="1"/>
</dbReference>
<dbReference type="Pfam" id="PF00155">
    <property type="entry name" value="Aminotran_1_2"/>
    <property type="match status" value="1"/>
</dbReference>
<dbReference type="AlphaFoldDB" id="A0A9N8HEJ1"/>
<accession>A0A9N8HEJ1</accession>
<dbReference type="GO" id="GO:0016020">
    <property type="term" value="C:membrane"/>
    <property type="evidence" value="ECO:0007669"/>
    <property type="project" value="GOC"/>
</dbReference>
<dbReference type="SUPFAM" id="SSF53383">
    <property type="entry name" value="PLP-dependent transferases"/>
    <property type="match status" value="1"/>
</dbReference>
<dbReference type="OrthoDB" id="3168162at2759"/>
<evidence type="ECO:0000256" key="9">
    <source>
        <dbReference type="ARBA" id="ARBA00023098"/>
    </source>
</evidence>
<evidence type="ECO:0000259" key="12">
    <source>
        <dbReference type="Pfam" id="PF00155"/>
    </source>
</evidence>
<keyword evidence="7" id="KW-0663">Pyridoxal phosphate</keyword>
<dbReference type="GO" id="GO:0005783">
    <property type="term" value="C:endoplasmic reticulum"/>
    <property type="evidence" value="ECO:0007669"/>
    <property type="project" value="TreeGrafter"/>
</dbReference>
<keyword evidence="6" id="KW-0808">Transferase</keyword>
<evidence type="ECO:0000256" key="1">
    <source>
        <dbReference type="ARBA" id="ARBA00001933"/>
    </source>
</evidence>
<comment type="pathway">
    <text evidence="2">Lipid metabolism; sphingolipid metabolism.</text>
</comment>
<keyword evidence="9" id="KW-0443">Lipid metabolism</keyword>
<evidence type="ECO:0000256" key="5">
    <source>
        <dbReference type="ARBA" id="ARBA00013220"/>
    </source>
</evidence>
<evidence type="ECO:0000256" key="3">
    <source>
        <dbReference type="ARBA" id="ARBA00004991"/>
    </source>
</evidence>
<gene>
    <name evidence="13" type="ORF">SEMRO_476_G150600.1</name>
</gene>
<evidence type="ECO:0000313" key="13">
    <source>
        <dbReference type="EMBL" id="CAB9511256.1"/>
    </source>
</evidence>
<evidence type="ECO:0000256" key="2">
    <source>
        <dbReference type="ARBA" id="ARBA00004760"/>
    </source>
</evidence>
<keyword evidence="14" id="KW-1185">Reference proteome</keyword>
<evidence type="ECO:0000313" key="14">
    <source>
        <dbReference type="Proteomes" id="UP001153069"/>
    </source>
</evidence>
<proteinExistence type="inferred from homology"/>
<feature type="compositionally biased region" description="Basic residues" evidence="11">
    <location>
        <begin position="236"/>
        <end position="249"/>
    </location>
</feature>
<sequence>MSTTFKFLPRVHAIGFQVGQAVHGFLTTQQDFNELWTGFQETLPSWSAICNFPMLYSTWWWDLLMKDPVHVLVETTLLISVIYMFLSRSKDWSESKNDQLTRKEEEDLINEWKENSRAPLVAPGLPTGAKDVPTFLVHQVQGTKMQVSMDNDPTKIYNVINFGTFDFLGMSAAFTAPESSIKDANGNELAIMQEKAAEDAYNNSNNNFGGAEEKKEEEEANTTEQADNDNSNKTSKNGKRKKKKNKKNTASKAKDDDDRLTSSNPVKQASVEALQRYGVGACGPRGFYGTIDPHLKLEEEITKFMGAEGAILYSDGASTVSSTVAAFCKRGDLLVVDEGVREPLIAGVKLSRAYVKWFKHNDMEDLSRVVESVAENDKKLGRGPNAQRRFIICEGLYKNTGQIAALDKIVALKHKYHYRLILDESFSFGTLGATGRGALELFNKKLMHDAEVVTIALENAIGSIGGVTIGNEEIVDHQRLSGSGYCFSAASPPFTASAAVVALNELKTRPKELLTKLNDNTQYIYDKLRIFCEQKEDLILIASDMRSPIVFLVLAECAETEDIDETVFLSEVVRECLRRGAGMVSAGHHNTRAGVQLLRAEPQPSIRLCVSAAHTKNDMDFAIEVLSGAVDSVLHRYVEGEI</sequence>
<name>A0A9N8HEJ1_9STRA</name>
<evidence type="ECO:0000256" key="10">
    <source>
        <dbReference type="ARBA" id="ARBA00023315"/>
    </source>
</evidence>
<dbReference type="Proteomes" id="UP001153069">
    <property type="component" value="Unassembled WGS sequence"/>
</dbReference>
<reference evidence="13" key="1">
    <citation type="submission" date="2020-06" db="EMBL/GenBank/DDBJ databases">
        <authorList>
            <consortium name="Plant Systems Biology data submission"/>
        </authorList>
    </citation>
    <scope>NUCLEOTIDE SEQUENCE</scope>
    <source>
        <strain evidence="13">D6</strain>
    </source>
</reference>
<keyword evidence="10" id="KW-0012">Acyltransferase</keyword>
<keyword evidence="8" id="KW-0746">Sphingolipid metabolism</keyword>
<dbReference type="PANTHER" id="PTHR13693:SF2">
    <property type="entry name" value="SERINE PALMITOYLTRANSFERASE 1"/>
    <property type="match status" value="1"/>
</dbReference>
<evidence type="ECO:0000256" key="4">
    <source>
        <dbReference type="ARBA" id="ARBA00008392"/>
    </source>
</evidence>
<dbReference type="InterPro" id="IPR004839">
    <property type="entry name" value="Aminotransferase_I/II_large"/>
</dbReference>
<dbReference type="EC" id="2.3.1.50" evidence="5"/>
<dbReference type="InterPro" id="IPR015421">
    <property type="entry name" value="PyrdxlP-dep_Trfase_major"/>
</dbReference>
<evidence type="ECO:0000256" key="11">
    <source>
        <dbReference type="SAM" id="MobiDB-lite"/>
    </source>
</evidence>
<dbReference type="GO" id="GO:0046512">
    <property type="term" value="P:sphingosine biosynthetic process"/>
    <property type="evidence" value="ECO:0007669"/>
    <property type="project" value="TreeGrafter"/>
</dbReference>
<evidence type="ECO:0000256" key="6">
    <source>
        <dbReference type="ARBA" id="ARBA00022679"/>
    </source>
</evidence>
<dbReference type="Gene3D" id="3.90.1150.10">
    <property type="entry name" value="Aspartate Aminotransferase, domain 1"/>
    <property type="match status" value="1"/>
</dbReference>
<comment type="cofactor">
    <cofactor evidence="1">
        <name>pyridoxal 5'-phosphate</name>
        <dbReference type="ChEBI" id="CHEBI:597326"/>
    </cofactor>
</comment>
<dbReference type="InterPro" id="IPR015422">
    <property type="entry name" value="PyrdxlP-dep_Trfase_small"/>
</dbReference>
<comment type="pathway">
    <text evidence="3">Sphingolipid metabolism.</text>
</comment>
<evidence type="ECO:0000256" key="8">
    <source>
        <dbReference type="ARBA" id="ARBA00022919"/>
    </source>
</evidence>
<dbReference type="GO" id="GO:0004758">
    <property type="term" value="F:serine C-palmitoyltransferase activity"/>
    <property type="evidence" value="ECO:0007669"/>
    <property type="project" value="TreeGrafter"/>
</dbReference>
<organism evidence="13 14">
    <name type="scientific">Seminavis robusta</name>
    <dbReference type="NCBI Taxonomy" id="568900"/>
    <lineage>
        <taxon>Eukaryota</taxon>
        <taxon>Sar</taxon>
        <taxon>Stramenopiles</taxon>
        <taxon>Ochrophyta</taxon>
        <taxon>Bacillariophyta</taxon>
        <taxon>Bacillariophyceae</taxon>
        <taxon>Bacillariophycidae</taxon>
        <taxon>Naviculales</taxon>
        <taxon>Naviculaceae</taxon>
        <taxon>Seminavis</taxon>
    </lineage>
</organism>
<dbReference type="EMBL" id="CAICTM010000475">
    <property type="protein sequence ID" value="CAB9511256.1"/>
    <property type="molecule type" value="Genomic_DNA"/>
</dbReference>
<dbReference type="InterPro" id="IPR050087">
    <property type="entry name" value="AON_synthase_class-II"/>
</dbReference>
<dbReference type="InterPro" id="IPR015424">
    <property type="entry name" value="PyrdxlP-dep_Trfase"/>
</dbReference>
<dbReference type="GO" id="GO:0030170">
    <property type="term" value="F:pyridoxal phosphate binding"/>
    <property type="evidence" value="ECO:0007669"/>
    <property type="project" value="InterPro"/>
</dbReference>